<accession>A0A5N5FAP5</accession>
<evidence type="ECO:0000313" key="3">
    <source>
        <dbReference type="Proteomes" id="UP000327157"/>
    </source>
</evidence>
<name>A0A5N5FAP5_9ROSA</name>
<reference evidence="2 3" key="3">
    <citation type="submission" date="2019-11" db="EMBL/GenBank/DDBJ databases">
        <title>A de novo genome assembly of a pear dwarfing rootstock.</title>
        <authorList>
            <person name="Wang F."/>
            <person name="Wang J."/>
            <person name="Li S."/>
            <person name="Zhang Y."/>
            <person name="Fang M."/>
            <person name="Ma L."/>
            <person name="Zhao Y."/>
            <person name="Jiang S."/>
        </authorList>
    </citation>
    <scope>NUCLEOTIDE SEQUENCE [LARGE SCALE GENOMIC DNA]</scope>
    <source>
        <strain evidence="2">S2</strain>
        <tissue evidence="2">Leaf</tissue>
    </source>
</reference>
<sequence length="92" mass="10011">MELAKTVLRFDLDLSTIGEGLASPPMVSVKTQIPNRRDLCDPIGGGSLSGEEHDKEEREEAYEPPKALEGIWEAKNPNAYDDEDVGEGLGLV</sequence>
<reference evidence="2 3" key="1">
    <citation type="submission" date="2019-09" db="EMBL/GenBank/DDBJ databases">
        <authorList>
            <person name="Ou C."/>
        </authorList>
    </citation>
    <scope>NUCLEOTIDE SEQUENCE [LARGE SCALE GENOMIC DNA]</scope>
    <source>
        <strain evidence="2">S2</strain>
        <tissue evidence="2">Leaf</tissue>
    </source>
</reference>
<protein>
    <submittedName>
        <fullName evidence="2">Proton-coupled amino acid transporter 3-like</fullName>
    </submittedName>
</protein>
<dbReference type="AlphaFoldDB" id="A0A5N5FAP5"/>
<comment type="caution">
    <text evidence="2">The sequence shown here is derived from an EMBL/GenBank/DDBJ whole genome shotgun (WGS) entry which is preliminary data.</text>
</comment>
<feature type="region of interest" description="Disordered" evidence="1">
    <location>
        <begin position="38"/>
        <end position="68"/>
    </location>
</feature>
<gene>
    <name evidence="2" type="ORF">D8674_001222</name>
</gene>
<feature type="compositionally biased region" description="Basic and acidic residues" evidence="1">
    <location>
        <begin position="50"/>
        <end position="63"/>
    </location>
</feature>
<proteinExistence type="predicted"/>
<keyword evidence="3" id="KW-1185">Reference proteome</keyword>
<reference evidence="3" key="2">
    <citation type="submission" date="2019-10" db="EMBL/GenBank/DDBJ databases">
        <title>A de novo genome assembly of a pear dwarfing rootstock.</title>
        <authorList>
            <person name="Wang F."/>
            <person name="Wang J."/>
            <person name="Li S."/>
            <person name="Zhang Y."/>
            <person name="Fang M."/>
            <person name="Ma L."/>
            <person name="Zhao Y."/>
            <person name="Jiang S."/>
        </authorList>
    </citation>
    <scope>NUCLEOTIDE SEQUENCE [LARGE SCALE GENOMIC DNA]</scope>
</reference>
<dbReference type="Proteomes" id="UP000327157">
    <property type="component" value="Chromosome 1"/>
</dbReference>
<evidence type="ECO:0000313" key="2">
    <source>
        <dbReference type="EMBL" id="KAB2598302.1"/>
    </source>
</evidence>
<organism evidence="2 3">
    <name type="scientific">Pyrus ussuriensis x Pyrus communis</name>
    <dbReference type="NCBI Taxonomy" id="2448454"/>
    <lineage>
        <taxon>Eukaryota</taxon>
        <taxon>Viridiplantae</taxon>
        <taxon>Streptophyta</taxon>
        <taxon>Embryophyta</taxon>
        <taxon>Tracheophyta</taxon>
        <taxon>Spermatophyta</taxon>
        <taxon>Magnoliopsida</taxon>
        <taxon>eudicotyledons</taxon>
        <taxon>Gunneridae</taxon>
        <taxon>Pentapetalae</taxon>
        <taxon>rosids</taxon>
        <taxon>fabids</taxon>
        <taxon>Rosales</taxon>
        <taxon>Rosaceae</taxon>
        <taxon>Amygdaloideae</taxon>
        <taxon>Maleae</taxon>
        <taxon>Pyrus</taxon>
    </lineage>
</organism>
<evidence type="ECO:0000256" key="1">
    <source>
        <dbReference type="SAM" id="MobiDB-lite"/>
    </source>
</evidence>
<dbReference type="EMBL" id="SMOL01000768">
    <property type="protein sequence ID" value="KAB2598302.1"/>
    <property type="molecule type" value="Genomic_DNA"/>
</dbReference>